<evidence type="ECO:0000313" key="4">
    <source>
        <dbReference type="Proteomes" id="UP000176501"/>
    </source>
</evidence>
<protein>
    <submittedName>
        <fullName evidence="3">Uncharacterized protein</fullName>
    </submittedName>
</protein>
<evidence type="ECO:0000256" key="1">
    <source>
        <dbReference type="SAM" id="MobiDB-lite"/>
    </source>
</evidence>
<proteinExistence type="predicted"/>
<sequence>MISQKTRRNIFLTILILLVLLLMFLLWWFLRPEPAAPIVITPTPIVTIPASDTGSISETRQQEEQVSRNQTASIQSASKTFAERYGSYSNEANFANLRDVIPLMNASFARETLAFVDAATAPVDYYAVTTRVISVSVDAVDEATGTATVTVTTQREEAKGSVQNVSVRYADLRLTFVTENGSWKVSSVSWL</sequence>
<feature type="transmembrane region" description="Helical" evidence="2">
    <location>
        <begin position="12"/>
        <end position="30"/>
    </location>
</feature>
<keyword evidence="2" id="KW-1133">Transmembrane helix</keyword>
<gene>
    <name evidence="3" type="ORF">A2304_02890</name>
</gene>
<dbReference type="Proteomes" id="UP000176501">
    <property type="component" value="Unassembled WGS sequence"/>
</dbReference>
<reference evidence="3 4" key="1">
    <citation type="journal article" date="2016" name="Nat. Commun.">
        <title>Thousands of microbial genomes shed light on interconnected biogeochemical processes in an aquifer system.</title>
        <authorList>
            <person name="Anantharaman K."/>
            <person name="Brown C.T."/>
            <person name="Hug L.A."/>
            <person name="Sharon I."/>
            <person name="Castelle C.J."/>
            <person name="Probst A.J."/>
            <person name="Thomas B.C."/>
            <person name="Singh A."/>
            <person name="Wilkins M.J."/>
            <person name="Karaoz U."/>
            <person name="Brodie E.L."/>
            <person name="Williams K.H."/>
            <person name="Hubbard S.S."/>
            <person name="Banfield J.F."/>
        </authorList>
    </citation>
    <scope>NUCLEOTIDE SEQUENCE [LARGE SCALE GENOMIC DNA]</scope>
</reference>
<organism evidence="3 4">
    <name type="scientific">Candidatus Uhrbacteria bacterium RIFOXYB2_FULL_57_15</name>
    <dbReference type="NCBI Taxonomy" id="1802422"/>
    <lineage>
        <taxon>Bacteria</taxon>
        <taxon>Candidatus Uhriibacteriota</taxon>
    </lineage>
</organism>
<evidence type="ECO:0000256" key="2">
    <source>
        <dbReference type="SAM" id="Phobius"/>
    </source>
</evidence>
<evidence type="ECO:0000313" key="3">
    <source>
        <dbReference type="EMBL" id="OGL98628.1"/>
    </source>
</evidence>
<feature type="region of interest" description="Disordered" evidence="1">
    <location>
        <begin position="51"/>
        <end position="70"/>
    </location>
</feature>
<name>A0A1F7W8B4_9BACT</name>
<comment type="caution">
    <text evidence="3">The sequence shown here is derived from an EMBL/GenBank/DDBJ whole genome shotgun (WGS) entry which is preliminary data.</text>
</comment>
<accession>A0A1F7W8B4</accession>
<keyword evidence="2" id="KW-0472">Membrane</keyword>
<dbReference type="EMBL" id="MGFE01000017">
    <property type="protein sequence ID" value="OGL98628.1"/>
    <property type="molecule type" value="Genomic_DNA"/>
</dbReference>
<dbReference type="AlphaFoldDB" id="A0A1F7W8B4"/>
<keyword evidence="2" id="KW-0812">Transmembrane</keyword>